<keyword evidence="3" id="KW-0479">Metal-binding</keyword>
<evidence type="ECO:0000256" key="6">
    <source>
        <dbReference type="ARBA" id="ARBA00034312"/>
    </source>
</evidence>
<evidence type="ECO:0000313" key="8">
    <source>
        <dbReference type="Proteomes" id="UP001199469"/>
    </source>
</evidence>
<proteinExistence type="inferred from homology"/>
<keyword evidence="8" id="KW-1185">Reference proteome</keyword>
<accession>A0ABS8PKP4</accession>
<name>A0ABS8PKP4_9PSEU</name>
<comment type="similarity">
    <text evidence="6">Belongs to the heme-containing dehydratase family.</text>
</comment>
<dbReference type="RefSeq" id="WP_230739650.1">
    <property type="nucleotide sequence ID" value="NZ_JAJNDB010000008.1"/>
</dbReference>
<evidence type="ECO:0000256" key="3">
    <source>
        <dbReference type="ARBA" id="ARBA00022723"/>
    </source>
</evidence>
<reference evidence="7 8" key="1">
    <citation type="submission" date="2021-11" db="EMBL/GenBank/DDBJ databases">
        <title>Draft genome sequence of Actinomycetospora sp. SF1 isolated from the rhizosphere soil.</title>
        <authorList>
            <person name="Duangmal K."/>
            <person name="Chantavorakit T."/>
        </authorList>
    </citation>
    <scope>NUCLEOTIDE SEQUENCE [LARGE SCALE GENOMIC DNA]</scope>
    <source>
        <strain evidence="7 8">TBRC 5722</strain>
    </source>
</reference>
<dbReference type="InterPro" id="IPR025702">
    <property type="entry name" value="OXD"/>
</dbReference>
<evidence type="ECO:0000313" key="7">
    <source>
        <dbReference type="EMBL" id="MCD2197544.1"/>
    </source>
</evidence>
<dbReference type="EMBL" id="JAJNDB010000008">
    <property type="protein sequence ID" value="MCD2197544.1"/>
    <property type="molecule type" value="Genomic_DNA"/>
</dbReference>
<keyword evidence="2" id="KW-0349">Heme</keyword>
<protein>
    <submittedName>
        <fullName evidence="7">Phenylacetaldoxime dehydratase family protein</fullName>
    </submittedName>
</protein>
<evidence type="ECO:0000256" key="4">
    <source>
        <dbReference type="ARBA" id="ARBA00023004"/>
    </source>
</evidence>
<evidence type="ECO:0000256" key="1">
    <source>
        <dbReference type="ARBA" id="ARBA00001970"/>
    </source>
</evidence>
<organism evidence="7 8">
    <name type="scientific">Actinomycetospora endophytica</name>
    <dbReference type="NCBI Taxonomy" id="2291215"/>
    <lineage>
        <taxon>Bacteria</taxon>
        <taxon>Bacillati</taxon>
        <taxon>Actinomycetota</taxon>
        <taxon>Actinomycetes</taxon>
        <taxon>Pseudonocardiales</taxon>
        <taxon>Pseudonocardiaceae</taxon>
        <taxon>Actinomycetospora</taxon>
    </lineage>
</organism>
<keyword evidence="4" id="KW-0408">Iron</keyword>
<gene>
    <name evidence="7" type="ORF">LQ327_29660</name>
</gene>
<evidence type="ECO:0000256" key="2">
    <source>
        <dbReference type="ARBA" id="ARBA00022617"/>
    </source>
</evidence>
<comment type="cofactor">
    <cofactor evidence="1">
        <name>heme b</name>
        <dbReference type="ChEBI" id="CHEBI:60344"/>
    </cofactor>
</comment>
<dbReference type="Pfam" id="PF13816">
    <property type="entry name" value="Dehydratase_hem"/>
    <property type="match status" value="1"/>
</dbReference>
<evidence type="ECO:0000256" key="5">
    <source>
        <dbReference type="ARBA" id="ARBA00023239"/>
    </source>
</evidence>
<keyword evidence="5" id="KW-0456">Lyase</keyword>
<comment type="caution">
    <text evidence="7">The sequence shown here is derived from an EMBL/GenBank/DDBJ whole genome shotgun (WGS) entry which is preliminary data.</text>
</comment>
<dbReference type="Proteomes" id="UP001199469">
    <property type="component" value="Unassembled WGS sequence"/>
</dbReference>
<sequence>MESAIDRHLQCPRTLTRRVPDEYQPPFPMFVGRAAQDLTQVVMGYFGVQYRGEEHKAEALAALRHIVDGFGSDDGPGEWDATRHQDKQGYDNIIAVGYWRDPETYERWLSRPEIAGWWNSDERLGGNLGFFREIVSPRADQFETLYAFTEQFPGVGGVMDTVSGEIQEHAYWGSMRDRIPVSQTDWMSPTGELEALADPSLTGRVVVRGHDNVALIRSGQDWADTGDDERKLYLEEVEPVLRAGMDFLRDNGEDIGCYSNRYVHYIDLDGNPIEKSYNIGHWRSLGQLERWAESHPTHLRIFTTFFRVVASLEKLRLYHEVSVFDAADQYYEYINCHPATGMLRDAVAPTMA</sequence>